<reference evidence="1 2" key="1">
    <citation type="submission" date="2022-03" db="EMBL/GenBank/DDBJ databases">
        <title>Genomic Encyclopedia of Type Strains, Phase III (KMG-III): the genomes of soil and plant-associated and newly described type strains.</title>
        <authorList>
            <person name="Whitman W."/>
        </authorList>
    </citation>
    <scope>NUCLEOTIDE SEQUENCE [LARGE SCALE GENOMIC DNA]</scope>
    <source>
        <strain evidence="1 2">BSker1</strain>
    </source>
</reference>
<dbReference type="RefSeq" id="WP_253448895.1">
    <property type="nucleotide sequence ID" value="NZ_JALJYF010000002.1"/>
</dbReference>
<gene>
    <name evidence="1" type="ORF">J2T60_001889</name>
</gene>
<sequence>MDQPTKFSLIETARQVLAQQAGVRTDEPKTDRRFNGITRPRDGIEAFLDLRFPEKGPDIQYAVLVRRQVTAAVARNVAAVAQRLPVPGPYLLVAERIDAEALASLKTLGIQYVDGIGNVYLRSTEPYVHIRLSGKHVAKSRPAKVVRAFQPAGLKVIFTLLSLYSQRNSSYRTLARYSGVALGTVAGTIEDLERLGYCRSRKGGRIFDPDREDELLDRWVEGYLQKLRPRLGGQRFRAHDPDWWRSFELADFRAHDLWLGGEPAASVLTQYLRPGRVTVYGRPKLNELARRLRLSRDDEGELELLQPFWDFDKADAVKEYGGKRLVPPLLVYADLVGTGDARCLDAAGLIREQFL</sequence>
<organism evidence="1 2">
    <name type="scientific">Natronospira proteinivora</name>
    <dbReference type="NCBI Taxonomy" id="1807133"/>
    <lineage>
        <taxon>Bacteria</taxon>
        <taxon>Pseudomonadati</taxon>
        <taxon>Pseudomonadota</taxon>
        <taxon>Gammaproteobacteria</taxon>
        <taxon>Natronospirales</taxon>
        <taxon>Natronospiraceae</taxon>
        <taxon>Natronospira</taxon>
    </lineage>
</organism>
<dbReference type="Pfam" id="PF09952">
    <property type="entry name" value="AbiEi_2"/>
    <property type="match status" value="1"/>
</dbReference>
<evidence type="ECO:0000313" key="2">
    <source>
        <dbReference type="Proteomes" id="UP001523550"/>
    </source>
</evidence>
<dbReference type="InterPro" id="IPR019238">
    <property type="entry name" value="AbiEi_2"/>
</dbReference>
<proteinExistence type="predicted"/>
<evidence type="ECO:0000313" key="1">
    <source>
        <dbReference type="EMBL" id="MCP1727889.1"/>
    </source>
</evidence>
<keyword evidence="2" id="KW-1185">Reference proteome</keyword>
<comment type="caution">
    <text evidence="1">The sequence shown here is derived from an EMBL/GenBank/DDBJ whole genome shotgun (WGS) entry which is preliminary data.</text>
</comment>
<accession>A0ABT1G992</accession>
<name>A0ABT1G992_9GAMM</name>
<protein>
    <submittedName>
        <fullName evidence="1">Uncharacterized protein</fullName>
    </submittedName>
</protein>
<dbReference type="Proteomes" id="UP001523550">
    <property type="component" value="Unassembled WGS sequence"/>
</dbReference>
<dbReference type="EMBL" id="JALJYF010000002">
    <property type="protein sequence ID" value="MCP1727889.1"/>
    <property type="molecule type" value="Genomic_DNA"/>
</dbReference>